<evidence type="ECO:0000256" key="6">
    <source>
        <dbReference type="SAM" id="Phobius"/>
    </source>
</evidence>
<protein>
    <recommendedName>
        <fullName evidence="9">Amino acid permease</fullName>
    </recommendedName>
</protein>
<name>A0A819LNV6_9BILA</name>
<dbReference type="GO" id="GO:0022857">
    <property type="term" value="F:transmembrane transporter activity"/>
    <property type="evidence" value="ECO:0007669"/>
    <property type="project" value="InterPro"/>
</dbReference>
<evidence type="ECO:0008006" key="9">
    <source>
        <dbReference type="Google" id="ProtNLM"/>
    </source>
</evidence>
<evidence type="ECO:0000256" key="2">
    <source>
        <dbReference type="ARBA" id="ARBA00022475"/>
    </source>
</evidence>
<evidence type="ECO:0000256" key="4">
    <source>
        <dbReference type="ARBA" id="ARBA00022989"/>
    </source>
</evidence>
<evidence type="ECO:0000256" key="1">
    <source>
        <dbReference type="ARBA" id="ARBA00004651"/>
    </source>
</evidence>
<evidence type="ECO:0000313" key="8">
    <source>
        <dbReference type="Proteomes" id="UP000663836"/>
    </source>
</evidence>
<keyword evidence="3 6" id="KW-0812">Transmembrane</keyword>
<keyword evidence="2" id="KW-1003">Cell membrane</keyword>
<reference evidence="7" key="1">
    <citation type="submission" date="2021-02" db="EMBL/GenBank/DDBJ databases">
        <authorList>
            <person name="Nowell W R."/>
        </authorList>
    </citation>
    <scope>NUCLEOTIDE SEQUENCE</scope>
</reference>
<feature type="transmembrane region" description="Helical" evidence="6">
    <location>
        <begin position="78"/>
        <end position="102"/>
    </location>
</feature>
<dbReference type="PANTHER" id="PTHR42770">
    <property type="entry name" value="AMINO ACID TRANSPORTER-RELATED"/>
    <property type="match status" value="1"/>
</dbReference>
<feature type="transmembrane region" description="Helical" evidence="6">
    <location>
        <begin position="180"/>
        <end position="200"/>
    </location>
</feature>
<dbReference type="Gene3D" id="1.20.1740.10">
    <property type="entry name" value="Amino acid/polyamine transporter I"/>
    <property type="match status" value="1"/>
</dbReference>
<gene>
    <name evidence="7" type="ORF">JBS370_LOCUS24297</name>
</gene>
<dbReference type="GO" id="GO:0005886">
    <property type="term" value="C:plasma membrane"/>
    <property type="evidence" value="ECO:0007669"/>
    <property type="project" value="UniProtKB-SubCell"/>
</dbReference>
<evidence type="ECO:0000256" key="3">
    <source>
        <dbReference type="ARBA" id="ARBA00022692"/>
    </source>
</evidence>
<dbReference type="InterPro" id="IPR002293">
    <property type="entry name" value="AA/rel_permease1"/>
</dbReference>
<keyword evidence="5 6" id="KW-0472">Membrane</keyword>
<keyword evidence="4 6" id="KW-1133">Transmembrane helix</keyword>
<dbReference type="InterPro" id="IPR050367">
    <property type="entry name" value="APC_superfamily"/>
</dbReference>
<dbReference type="Pfam" id="PF13520">
    <property type="entry name" value="AA_permease_2"/>
    <property type="match status" value="1"/>
</dbReference>
<evidence type="ECO:0000256" key="5">
    <source>
        <dbReference type="ARBA" id="ARBA00023136"/>
    </source>
</evidence>
<comment type="caution">
    <text evidence="7">The sequence shown here is derived from an EMBL/GenBank/DDBJ whole genome shotgun (WGS) entry which is preliminary data.</text>
</comment>
<feature type="transmembrane region" description="Helical" evidence="6">
    <location>
        <begin position="48"/>
        <end position="72"/>
    </location>
</feature>
<evidence type="ECO:0000313" key="7">
    <source>
        <dbReference type="EMBL" id="CAF3964849.1"/>
    </source>
</evidence>
<proteinExistence type="predicted"/>
<dbReference type="AlphaFoldDB" id="A0A819LNV6"/>
<feature type="transmembrane region" description="Helical" evidence="6">
    <location>
        <begin position="212"/>
        <end position="232"/>
    </location>
</feature>
<dbReference type="PANTHER" id="PTHR42770:SF11">
    <property type="entry name" value="INNER MEMBRANE TRANSPORT PROTEIN YBAT"/>
    <property type="match status" value="1"/>
</dbReference>
<sequence>MEHSNKNQNITTEEVPIDSNYIRDEQNNNVVTPTIVDDKDKLIRSITWLHAFWVASGVPPLVLFSIGAIAATVGNPSWLVWTLSISIGFLQSFVYAEIAGLFPNKSGGASVYGALAWIRYGKVLAPISVWCNWFGWSPVLTIGTGLSAGYILSMFDSNALINTWQFRIVSLHFIQTDLSIRINSTFIIGAILMLVVFAIQHRGILSAARIQMMFAISALLPLIILGIVPLFLGKVHAKNFIPFAPLKRDATNNITTGNWDKAGITSLAGGMFIAGWSAYAFETAVCYTSEFKNPGSDTFKAILSSGTLGLKRMLDPGIYNGMGVAKAMAEMIGGGKTPRVQ</sequence>
<feature type="transmembrane region" description="Helical" evidence="6">
    <location>
        <begin position="123"/>
        <end position="152"/>
    </location>
</feature>
<accession>A0A819LNV6</accession>
<dbReference type="EMBL" id="CAJOBD010003766">
    <property type="protein sequence ID" value="CAF3964849.1"/>
    <property type="molecule type" value="Genomic_DNA"/>
</dbReference>
<organism evidence="7 8">
    <name type="scientific">Rotaria sordida</name>
    <dbReference type="NCBI Taxonomy" id="392033"/>
    <lineage>
        <taxon>Eukaryota</taxon>
        <taxon>Metazoa</taxon>
        <taxon>Spiralia</taxon>
        <taxon>Gnathifera</taxon>
        <taxon>Rotifera</taxon>
        <taxon>Eurotatoria</taxon>
        <taxon>Bdelloidea</taxon>
        <taxon>Philodinida</taxon>
        <taxon>Philodinidae</taxon>
        <taxon>Rotaria</taxon>
    </lineage>
</organism>
<dbReference type="Proteomes" id="UP000663836">
    <property type="component" value="Unassembled WGS sequence"/>
</dbReference>
<comment type="subcellular location">
    <subcellularLocation>
        <location evidence="1">Cell membrane</location>
        <topology evidence="1">Multi-pass membrane protein</topology>
    </subcellularLocation>
</comment>